<sequence length="75" mass="8210">MESKYVTFLVILTIMNIAFSTTNIAADCVAKCLADCKGNPKFQDCILDCIGDYCLFPPSPKDGGQRLSNVDVCRI</sequence>
<evidence type="ECO:0000256" key="1">
    <source>
        <dbReference type="SAM" id="SignalP"/>
    </source>
</evidence>
<evidence type="ECO:0000313" key="2">
    <source>
        <dbReference type="EMBL" id="KAL3633023.1"/>
    </source>
</evidence>
<comment type="caution">
    <text evidence="2">The sequence shown here is derived from an EMBL/GenBank/DDBJ whole genome shotgun (WGS) entry which is preliminary data.</text>
</comment>
<gene>
    <name evidence="2" type="ORF">CASFOL_026007</name>
</gene>
<reference evidence="3" key="1">
    <citation type="journal article" date="2024" name="IScience">
        <title>Strigolactones Initiate the Formation of Haustorium-like Structures in Castilleja.</title>
        <authorList>
            <person name="Buerger M."/>
            <person name="Peterson D."/>
            <person name="Chory J."/>
        </authorList>
    </citation>
    <scope>NUCLEOTIDE SEQUENCE [LARGE SCALE GENOMIC DNA]</scope>
</reference>
<proteinExistence type="predicted"/>
<dbReference type="AlphaFoldDB" id="A0ABD3CSQ4"/>
<dbReference type="Proteomes" id="UP001632038">
    <property type="component" value="Unassembled WGS sequence"/>
</dbReference>
<organism evidence="2 3">
    <name type="scientific">Castilleja foliolosa</name>
    <dbReference type="NCBI Taxonomy" id="1961234"/>
    <lineage>
        <taxon>Eukaryota</taxon>
        <taxon>Viridiplantae</taxon>
        <taxon>Streptophyta</taxon>
        <taxon>Embryophyta</taxon>
        <taxon>Tracheophyta</taxon>
        <taxon>Spermatophyta</taxon>
        <taxon>Magnoliopsida</taxon>
        <taxon>eudicotyledons</taxon>
        <taxon>Gunneridae</taxon>
        <taxon>Pentapetalae</taxon>
        <taxon>asterids</taxon>
        <taxon>lamiids</taxon>
        <taxon>Lamiales</taxon>
        <taxon>Orobanchaceae</taxon>
        <taxon>Pedicularideae</taxon>
        <taxon>Castillejinae</taxon>
        <taxon>Castilleja</taxon>
    </lineage>
</organism>
<feature type="signal peptide" evidence="1">
    <location>
        <begin position="1"/>
        <end position="20"/>
    </location>
</feature>
<dbReference type="EMBL" id="JAVIJP010000032">
    <property type="protein sequence ID" value="KAL3633023.1"/>
    <property type="molecule type" value="Genomic_DNA"/>
</dbReference>
<evidence type="ECO:0000313" key="3">
    <source>
        <dbReference type="Proteomes" id="UP001632038"/>
    </source>
</evidence>
<name>A0ABD3CSQ4_9LAMI</name>
<feature type="chain" id="PRO_5044878595" evidence="1">
    <location>
        <begin position="21"/>
        <end position="75"/>
    </location>
</feature>
<protein>
    <submittedName>
        <fullName evidence="2">Uncharacterized protein</fullName>
    </submittedName>
</protein>
<accession>A0ABD3CSQ4</accession>
<keyword evidence="3" id="KW-1185">Reference proteome</keyword>
<keyword evidence="1" id="KW-0732">Signal</keyword>